<evidence type="ECO:0000313" key="4">
    <source>
        <dbReference type="Proteomes" id="UP001242995"/>
    </source>
</evidence>
<reference evidence="1 3" key="1">
    <citation type="submission" date="2023-07" db="EMBL/GenBank/DDBJ databases">
        <title>Sorghum-associated microbial communities from plants grown in Nebraska, USA.</title>
        <authorList>
            <person name="Schachtman D."/>
        </authorList>
    </citation>
    <scope>NUCLEOTIDE SEQUENCE</scope>
    <source>
        <strain evidence="1">DS1006</strain>
        <strain evidence="2 3">DS1016</strain>
    </source>
</reference>
<proteinExistence type="predicted"/>
<keyword evidence="3" id="KW-1185">Reference proteome</keyword>
<name>A0AAW8DJE2_9MICC</name>
<accession>A0AAW8DJE2</accession>
<dbReference type="RefSeq" id="WP_306961761.1">
    <property type="nucleotide sequence ID" value="NZ_JAUSRG010000006.1"/>
</dbReference>
<evidence type="ECO:0000313" key="1">
    <source>
        <dbReference type="EMBL" id="MDP9905619.1"/>
    </source>
</evidence>
<dbReference type="EMBL" id="JAUSTF010000001">
    <property type="protein sequence ID" value="MDQ0178641.1"/>
    <property type="molecule type" value="Genomic_DNA"/>
</dbReference>
<evidence type="ECO:0000313" key="2">
    <source>
        <dbReference type="EMBL" id="MDQ0178641.1"/>
    </source>
</evidence>
<gene>
    <name evidence="1" type="ORF">J2S90_002590</name>
    <name evidence="2" type="ORF">J2S93_000048</name>
</gene>
<protein>
    <submittedName>
        <fullName evidence="1">Uncharacterized protein</fullName>
    </submittedName>
</protein>
<dbReference type="AlphaFoldDB" id="A0AAW8DJE2"/>
<organism evidence="1 4">
    <name type="scientific">Arthrobacter bambusae</name>
    <dbReference type="NCBI Taxonomy" id="1338426"/>
    <lineage>
        <taxon>Bacteria</taxon>
        <taxon>Bacillati</taxon>
        <taxon>Actinomycetota</taxon>
        <taxon>Actinomycetes</taxon>
        <taxon>Micrococcales</taxon>
        <taxon>Micrococcaceae</taxon>
        <taxon>Arthrobacter</taxon>
    </lineage>
</organism>
<dbReference type="Proteomes" id="UP001230951">
    <property type="component" value="Unassembled WGS sequence"/>
</dbReference>
<evidence type="ECO:0000313" key="3">
    <source>
        <dbReference type="Proteomes" id="UP001230951"/>
    </source>
</evidence>
<sequence length="64" mass="6315">MTTMAAAGCPGGLYVAASIEHGTSSLGLANSITAPPAQGKDAIVKLDDTTGQGDGMRIADVHCV</sequence>
<dbReference type="EMBL" id="JAUSRG010000006">
    <property type="protein sequence ID" value="MDP9905619.1"/>
    <property type="molecule type" value="Genomic_DNA"/>
</dbReference>
<comment type="caution">
    <text evidence="1">The sequence shown here is derived from an EMBL/GenBank/DDBJ whole genome shotgun (WGS) entry which is preliminary data.</text>
</comment>
<dbReference type="Proteomes" id="UP001242995">
    <property type="component" value="Unassembled WGS sequence"/>
</dbReference>